<gene>
    <name evidence="1" type="ORF">FNL38_104426</name>
</gene>
<sequence>MSVTLKEIRESDSPTIPVQTGADLACVDVRTFRKGIEDGTIPAIRIGKRVLVLREPFLALLGVTND</sequence>
<proteinExistence type="predicted"/>
<evidence type="ECO:0008006" key="2">
    <source>
        <dbReference type="Google" id="ProtNLM"/>
    </source>
</evidence>
<accession>A0A652YPL2</accession>
<name>A0A652YPL2_NOCGL</name>
<protein>
    <recommendedName>
        <fullName evidence="2">Excisionase family DNA binding protein</fullName>
    </recommendedName>
</protein>
<dbReference type="EMBL" id="VNIQ01000004">
    <property type="protein sequence ID" value="TYQ04053.1"/>
    <property type="molecule type" value="Genomic_DNA"/>
</dbReference>
<dbReference type="AlphaFoldDB" id="A0A652YPL2"/>
<organism evidence="1">
    <name type="scientific">Nocardia globerula</name>
    <dbReference type="NCBI Taxonomy" id="1818"/>
    <lineage>
        <taxon>Bacteria</taxon>
        <taxon>Bacillati</taxon>
        <taxon>Actinomycetota</taxon>
        <taxon>Actinomycetes</taxon>
        <taxon>Mycobacteriales</taxon>
        <taxon>Nocardiaceae</taxon>
        <taxon>Nocardia</taxon>
    </lineage>
</organism>
<evidence type="ECO:0000313" key="1">
    <source>
        <dbReference type="EMBL" id="TYQ04053.1"/>
    </source>
</evidence>
<reference evidence="1" key="1">
    <citation type="submission" date="2019-07" db="EMBL/GenBank/DDBJ databases">
        <title>Genomic Encyclopedia of Type Strains, Phase IV (KMG-IV): sequencing the most valuable type-strain genomes for metagenomic binning, comparative biology and taxonomic classification.</title>
        <authorList>
            <person name="Goeker M."/>
        </authorList>
    </citation>
    <scope>NUCLEOTIDE SEQUENCE</scope>
    <source>
        <strain evidence="1">DSM 44596</strain>
    </source>
</reference>
<comment type="caution">
    <text evidence="1">The sequence shown here is derived from an EMBL/GenBank/DDBJ whole genome shotgun (WGS) entry which is preliminary data.</text>
</comment>